<dbReference type="HOGENOM" id="CLU_147999_0_0_5"/>
<dbReference type="Pfam" id="PF19923">
    <property type="entry name" value="DUF6386"/>
    <property type="match status" value="1"/>
</dbReference>
<dbReference type="AlphaFoldDB" id="K9CP17"/>
<dbReference type="InterPro" id="IPR045665">
    <property type="entry name" value="DUF6386"/>
</dbReference>
<accession>K9CP17</accession>
<proteinExistence type="predicted"/>
<gene>
    <name evidence="1" type="ORF">HMPREF9718_03658</name>
</gene>
<protein>
    <submittedName>
        <fullName evidence="1">Uncharacterized protein</fullName>
    </submittedName>
</protein>
<evidence type="ECO:0000313" key="1">
    <source>
        <dbReference type="EMBL" id="EKU73653.1"/>
    </source>
</evidence>
<name>K9CP17_SPHYA</name>
<keyword evidence="2" id="KW-1185">Reference proteome</keyword>
<organism evidence="1 2">
    <name type="scientific">Sphingobium yanoikuyae ATCC 51230</name>
    <dbReference type="NCBI Taxonomy" id="883163"/>
    <lineage>
        <taxon>Bacteria</taxon>
        <taxon>Pseudomonadati</taxon>
        <taxon>Pseudomonadota</taxon>
        <taxon>Alphaproteobacteria</taxon>
        <taxon>Sphingomonadales</taxon>
        <taxon>Sphingomonadaceae</taxon>
        <taxon>Sphingobium</taxon>
    </lineage>
</organism>
<comment type="caution">
    <text evidence="1">The sequence shown here is derived from an EMBL/GenBank/DDBJ whole genome shotgun (WGS) entry which is preliminary data.</text>
</comment>
<sequence length="145" mass="15816">MVLLFNTVATDTATICIFDVGAMKHRVNDVGDWWSIPANELAEVQNGNALFLNLGTDGTYQLEIADEIDLNAVSFNLNTPSGRVFIGAGEEMSGGGFEPEGISGFFVEVREPNYRVFVSRDGQRISVKFVAAPASRNEVSQLIRL</sequence>
<dbReference type="RefSeq" id="WP_004211299.1">
    <property type="nucleotide sequence ID" value="NZ_JH992904.1"/>
</dbReference>
<reference evidence="1 2" key="1">
    <citation type="submission" date="2012-09" db="EMBL/GenBank/DDBJ databases">
        <title>The Genome Sequence of Sphingobium yanoikuyae ATCC 51230.</title>
        <authorList>
            <consortium name="The Broad Institute Genome Sequencing Platform"/>
            <person name="Earl A."/>
            <person name="Ward D."/>
            <person name="Feldgarden M."/>
            <person name="Gevers D."/>
            <person name="Huys G."/>
            <person name="Walker B."/>
            <person name="Young S.K."/>
            <person name="Zeng Q."/>
            <person name="Gargeya S."/>
            <person name="Fitzgerald M."/>
            <person name="Haas B."/>
            <person name="Abouelleil A."/>
            <person name="Alvarado L."/>
            <person name="Arachchi H.M."/>
            <person name="Berlin A.M."/>
            <person name="Chapman S.B."/>
            <person name="Goldberg J."/>
            <person name="Griggs A."/>
            <person name="Gujja S."/>
            <person name="Hansen M."/>
            <person name="Howarth C."/>
            <person name="Imamovic A."/>
            <person name="Larimer J."/>
            <person name="McCowen C."/>
            <person name="Montmayeur A."/>
            <person name="Murphy C."/>
            <person name="Neiman D."/>
            <person name="Pearson M."/>
            <person name="Priest M."/>
            <person name="Roberts A."/>
            <person name="Saif S."/>
            <person name="Shea T."/>
            <person name="Sisk P."/>
            <person name="Sykes S."/>
            <person name="Wortman J."/>
            <person name="Nusbaum C."/>
            <person name="Birren B."/>
        </authorList>
    </citation>
    <scope>NUCLEOTIDE SEQUENCE [LARGE SCALE GENOMIC DNA]</scope>
    <source>
        <strain evidence="1 2">ATCC 51230</strain>
    </source>
</reference>
<dbReference type="Proteomes" id="UP000009887">
    <property type="component" value="Unassembled WGS sequence"/>
</dbReference>
<evidence type="ECO:0000313" key="2">
    <source>
        <dbReference type="Proteomes" id="UP000009887"/>
    </source>
</evidence>
<dbReference type="EMBL" id="AGZU01000014">
    <property type="protein sequence ID" value="EKU73653.1"/>
    <property type="molecule type" value="Genomic_DNA"/>
</dbReference>